<dbReference type="GO" id="GO:0005615">
    <property type="term" value="C:extracellular space"/>
    <property type="evidence" value="ECO:0007669"/>
    <property type="project" value="InterPro"/>
</dbReference>
<protein>
    <submittedName>
        <fullName evidence="7">(diamondback moth) hypothetical protein</fullName>
    </submittedName>
</protein>
<evidence type="ECO:0000256" key="4">
    <source>
        <dbReference type="RuleBase" id="RU000411"/>
    </source>
</evidence>
<comment type="caution">
    <text evidence="7">The sequence shown here is derived from an EMBL/GenBank/DDBJ whole genome shotgun (WGS) entry which is preliminary data.</text>
</comment>
<dbReference type="GO" id="GO:0004867">
    <property type="term" value="F:serine-type endopeptidase inhibitor activity"/>
    <property type="evidence" value="ECO:0007669"/>
    <property type="project" value="UniProtKB-KW"/>
</dbReference>
<feature type="chain" id="PRO_5035936809" evidence="5">
    <location>
        <begin position="29"/>
        <end position="409"/>
    </location>
</feature>
<dbReference type="Gene3D" id="3.30.497.10">
    <property type="entry name" value="Antithrombin, subunit I, domain 2"/>
    <property type="match status" value="1"/>
</dbReference>
<dbReference type="SUPFAM" id="SSF56574">
    <property type="entry name" value="Serpins"/>
    <property type="match status" value="1"/>
</dbReference>
<evidence type="ECO:0000313" key="7">
    <source>
        <dbReference type="EMBL" id="CAG9110701.1"/>
    </source>
</evidence>
<evidence type="ECO:0000256" key="5">
    <source>
        <dbReference type="SAM" id="SignalP"/>
    </source>
</evidence>
<feature type="signal peptide" evidence="5">
    <location>
        <begin position="1"/>
        <end position="28"/>
    </location>
</feature>
<dbReference type="AlphaFoldDB" id="A0A8S4E5T7"/>
<evidence type="ECO:0000313" key="8">
    <source>
        <dbReference type="Proteomes" id="UP000653454"/>
    </source>
</evidence>
<dbReference type="SMART" id="SM00093">
    <property type="entry name" value="SERPIN"/>
    <property type="match status" value="1"/>
</dbReference>
<sequence length="409" mass="45401">MNTWNEKHIKMCPFFIFMLLIQLTTTQSEETIMNPYAKEVSLFSAKFMNFAYVPGKNLVSSPVMVELLLGLLALGSKDPSQLIDVMHLGSNKDQLKVAFKKVSGAMQNIKGVTFYAANKLYVKECDSVVMPAFKKEAVHAFWAEVEKVDFDMGPVAADIISTWVEKITKGLIKDIIDPSTIESNTQAVMVNGLYFKGKWEKEFDPLDTETQTFHVSSSTAKNVQMMSQEETFKYGNCSALSAQLLELNYSKGKASMLIVLPKEVEGLKNVLRLLSDGYDLVSERGKMKPTRVQVRIPKFAIESDLDLSVLLPKMGVSSIFSSSAGITQILGNNESLEVSKGVQKAFLEVDEEGSKAASSSGMSLRSRRSIPEPPEQFVADRPALYIILLDDLPVLSAIYHPEPDTHDEL</sequence>
<dbReference type="InterPro" id="IPR000215">
    <property type="entry name" value="Serpin_fam"/>
</dbReference>
<proteinExistence type="inferred from homology"/>
<name>A0A8S4E5T7_PLUXY</name>
<evidence type="ECO:0000256" key="1">
    <source>
        <dbReference type="ARBA" id="ARBA00009500"/>
    </source>
</evidence>
<evidence type="ECO:0000256" key="2">
    <source>
        <dbReference type="ARBA" id="ARBA00022690"/>
    </source>
</evidence>
<reference evidence="7" key="1">
    <citation type="submission" date="2020-11" db="EMBL/GenBank/DDBJ databases">
        <authorList>
            <person name="Whiteford S."/>
        </authorList>
    </citation>
    <scope>NUCLEOTIDE SEQUENCE</scope>
</reference>
<dbReference type="CDD" id="cd19579">
    <property type="entry name" value="serpin1K-like"/>
    <property type="match status" value="1"/>
</dbReference>
<dbReference type="Gene3D" id="2.30.39.10">
    <property type="entry name" value="Alpha-1-antitrypsin, domain 1"/>
    <property type="match status" value="1"/>
</dbReference>
<dbReference type="PANTHER" id="PTHR11461:SF211">
    <property type="entry name" value="GH10112P-RELATED"/>
    <property type="match status" value="1"/>
</dbReference>
<feature type="domain" description="Serpin" evidence="6">
    <location>
        <begin position="40"/>
        <end position="401"/>
    </location>
</feature>
<dbReference type="InterPro" id="IPR042178">
    <property type="entry name" value="Serpin_sf_1"/>
</dbReference>
<dbReference type="Proteomes" id="UP000653454">
    <property type="component" value="Unassembled WGS sequence"/>
</dbReference>
<dbReference type="EMBL" id="CAJHNJ030000012">
    <property type="protein sequence ID" value="CAG9110701.1"/>
    <property type="molecule type" value="Genomic_DNA"/>
</dbReference>
<comment type="similarity">
    <text evidence="1 4">Belongs to the serpin family.</text>
</comment>
<dbReference type="Pfam" id="PF00079">
    <property type="entry name" value="Serpin"/>
    <property type="match status" value="1"/>
</dbReference>
<organism evidence="7 8">
    <name type="scientific">Plutella xylostella</name>
    <name type="common">Diamondback moth</name>
    <name type="synonym">Plutella maculipennis</name>
    <dbReference type="NCBI Taxonomy" id="51655"/>
    <lineage>
        <taxon>Eukaryota</taxon>
        <taxon>Metazoa</taxon>
        <taxon>Ecdysozoa</taxon>
        <taxon>Arthropoda</taxon>
        <taxon>Hexapoda</taxon>
        <taxon>Insecta</taxon>
        <taxon>Pterygota</taxon>
        <taxon>Neoptera</taxon>
        <taxon>Endopterygota</taxon>
        <taxon>Lepidoptera</taxon>
        <taxon>Glossata</taxon>
        <taxon>Ditrysia</taxon>
        <taxon>Yponomeutoidea</taxon>
        <taxon>Plutellidae</taxon>
        <taxon>Plutella</taxon>
    </lineage>
</organism>
<dbReference type="InterPro" id="IPR042185">
    <property type="entry name" value="Serpin_sf_2"/>
</dbReference>
<keyword evidence="3" id="KW-0722">Serine protease inhibitor</keyword>
<evidence type="ECO:0000259" key="6">
    <source>
        <dbReference type="SMART" id="SM00093"/>
    </source>
</evidence>
<keyword evidence="2" id="KW-0646">Protease inhibitor</keyword>
<accession>A0A8S4E5T7</accession>
<dbReference type="PANTHER" id="PTHR11461">
    <property type="entry name" value="SERINE PROTEASE INHIBITOR, SERPIN"/>
    <property type="match status" value="1"/>
</dbReference>
<gene>
    <name evidence="7" type="ORF">PLXY2_LOCUS4424</name>
</gene>
<keyword evidence="5" id="KW-0732">Signal</keyword>
<dbReference type="InterPro" id="IPR036186">
    <property type="entry name" value="Serpin_sf"/>
</dbReference>
<keyword evidence="8" id="KW-1185">Reference proteome</keyword>
<dbReference type="InterPro" id="IPR023796">
    <property type="entry name" value="Serpin_dom"/>
</dbReference>
<evidence type="ECO:0000256" key="3">
    <source>
        <dbReference type="ARBA" id="ARBA00022900"/>
    </source>
</evidence>